<evidence type="ECO:0000256" key="2">
    <source>
        <dbReference type="ARBA" id="ARBA00022963"/>
    </source>
</evidence>
<organism evidence="8 9">
    <name type="scientific">Pichia kudriavzevii</name>
    <name type="common">Yeast</name>
    <name type="synonym">Issatchenkia orientalis</name>
    <dbReference type="NCBI Taxonomy" id="4909"/>
    <lineage>
        <taxon>Eukaryota</taxon>
        <taxon>Fungi</taxon>
        <taxon>Dikarya</taxon>
        <taxon>Ascomycota</taxon>
        <taxon>Saccharomycotina</taxon>
        <taxon>Pichiomycetes</taxon>
        <taxon>Pichiales</taxon>
        <taxon>Pichiaceae</taxon>
        <taxon>Pichia</taxon>
    </lineage>
</organism>
<dbReference type="InterPro" id="IPR002641">
    <property type="entry name" value="PNPLA_dom"/>
</dbReference>
<feature type="region of interest" description="Disordered" evidence="6">
    <location>
        <begin position="654"/>
        <end position="688"/>
    </location>
</feature>
<dbReference type="Gene3D" id="3.40.1090.10">
    <property type="entry name" value="Cytosolic phospholipase A2 catalytic domain"/>
    <property type="match status" value="1"/>
</dbReference>
<comment type="similarity">
    <text evidence="5">Belongs to the PLPL family.</text>
</comment>
<dbReference type="AlphaFoldDB" id="A0A099P5Q5"/>
<keyword evidence="2 4" id="KW-0442">Lipid degradation</keyword>
<evidence type="ECO:0000256" key="1">
    <source>
        <dbReference type="ARBA" id="ARBA00022801"/>
    </source>
</evidence>
<dbReference type="HOGENOM" id="CLU_009031_5_1_1"/>
<dbReference type="PROSITE" id="PS51635">
    <property type="entry name" value="PNPLA"/>
    <property type="match status" value="1"/>
</dbReference>
<feature type="domain" description="PNPLA" evidence="7">
    <location>
        <begin position="208"/>
        <end position="405"/>
    </location>
</feature>
<feature type="active site" description="Nucleophile" evidence="4">
    <location>
        <position position="241"/>
    </location>
</feature>
<evidence type="ECO:0000256" key="5">
    <source>
        <dbReference type="RuleBase" id="RU362055"/>
    </source>
</evidence>
<dbReference type="Pfam" id="PF11815">
    <property type="entry name" value="DUF3336"/>
    <property type="match status" value="1"/>
</dbReference>
<comment type="function">
    <text evidence="5">Lipid hydrolase.</text>
</comment>
<feature type="active site" description="Proton acceptor" evidence="4">
    <location>
        <position position="392"/>
    </location>
</feature>
<dbReference type="InterPro" id="IPR050301">
    <property type="entry name" value="NTE"/>
</dbReference>
<comment type="caution">
    <text evidence="8">The sequence shown here is derived from an EMBL/GenBank/DDBJ whole genome shotgun (WGS) entry which is preliminary data.</text>
</comment>
<evidence type="ECO:0000313" key="9">
    <source>
        <dbReference type="Proteomes" id="UP000029867"/>
    </source>
</evidence>
<evidence type="ECO:0000313" key="8">
    <source>
        <dbReference type="EMBL" id="KGK39346.1"/>
    </source>
</evidence>
<dbReference type="EMBL" id="JQFK01000010">
    <property type="protein sequence ID" value="KGK39346.1"/>
    <property type="molecule type" value="Genomic_DNA"/>
</dbReference>
<reference evidence="9" key="1">
    <citation type="journal article" date="2014" name="Microb. Cell Fact.">
        <title>Exploiting Issatchenkia orientalis SD108 for succinic acid production.</title>
        <authorList>
            <person name="Xiao H."/>
            <person name="Shao Z."/>
            <person name="Jiang Y."/>
            <person name="Dole S."/>
            <person name="Zhao H."/>
        </authorList>
    </citation>
    <scope>NUCLEOTIDE SEQUENCE [LARGE SCALE GENOMIC DNA]</scope>
    <source>
        <strain evidence="9">SD108</strain>
    </source>
</reference>
<dbReference type="GO" id="GO:0016042">
    <property type="term" value="P:lipid catabolic process"/>
    <property type="evidence" value="ECO:0007669"/>
    <property type="project" value="UniProtKB-UniRule"/>
</dbReference>
<feature type="short sequence motif" description="GXSXG" evidence="4">
    <location>
        <begin position="239"/>
        <end position="243"/>
    </location>
</feature>
<keyword evidence="3 4" id="KW-0443">Lipid metabolism</keyword>
<dbReference type="EC" id="3.1.1.-" evidence="5"/>
<dbReference type="InterPro" id="IPR016035">
    <property type="entry name" value="Acyl_Trfase/lysoPLipase"/>
</dbReference>
<comment type="subcellular location">
    <subcellularLocation>
        <location evidence="5">Membrane</location>
        <topology evidence="5">Single-pass membrane protein</topology>
    </subcellularLocation>
</comment>
<dbReference type="eggNOG" id="KOG2214">
    <property type="taxonomic scope" value="Eukaryota"/>
</dbReference>
<dbReference type="PANTHER" id="PTHR14226">
    <property type="entry name" value="NEUROPATHY TARGET ESTERASE/SWISS CHEESE D.MELANOGASTER"/>
    <property type="match status" value="1"/>
</dbReference>
<dbReference type="Proteomes" id="UP000029867">
    <property type="component" value="Unassembled WGS sequence"/>
</dbReference>
<dbReference type="SUPFAM" id="SSF52151">
    <property type="entry name" value="FabD/lysophospholipase-like"/>
    <property type="match status" value="1"/>
</dbReference>
<dbReference type="InterPro" id="IPR021771">
    <property type="entry name" value="Triacylglycerol_lipase_N"/>
</dbReference>
<feature type="short sequence motif" description="GXGXXG" evidence="4">
    <location>
        <begin position="212"/>
        <end position="217"/>
    </location>
</feature>
<dbReference type="GO" id="GO:0006641">
    <property type="term" value="P:triglyceride metabolic process"/>
    <property type="evidence" value="ECO:0007669"/>
    <property type="project" value="UniProtKB-ARBA"/>
</dbReference>
<protein>
    <recommendedName>
        <fullName evidence="5">Patatin-like phospholipase domain-containing protein</fullName>
        <ecNumber evidence="5">3.1.1.-</ecNumber>
    </recommendedName>
</protein>
<proteinExistence type="inferred from homology"/>
<gene>
    <name evidence="8" type="ORF">JL09_g1565</name>
</gene>
<dbReference type="PANTHER" id="PTHR14226:SF10">
    <property type="entry name" value="TRIACYLGLYCEROL LIPASE 4-RELATED"/>
    <property type="match status" value="1"/>
</dbReference>
<dbReference type="GO" id="GO:0016020">
    <property type="term" value="C:membrane"/>
    <property type="evidence" value="ECO:0007669"/>
    <property type="project" value="UniProtKB-SubCell"/>
</dbReference>
<evidence type="ECO:0000259" key="7">
    <source>
        <dbReference type="PROSITE" id="PS51635"/>
    </source>
</evidence>
<evidence type="ECO:0000256" key="6">
    <source>
        <dbReference type="SAM" id="MobiDB-lite"/>
    </source>
</evidence>
<feature type="compositionally biased region" description="Basic and acidic residues" evidence="6">
    <location>
        <begin position="675"/>
        <end position="688"/>
    </location>
</feature>
<dbReference type="Pfam" id="PF01734">
    <property type="entry name" value="Patatin"/>
    <property type="match status" value="1"/>
</dbReference>
<evidence type="ECO:0000256" key="4">
    <source>
        <dbReference type="PROSITE-ProRule" id="PRU01161"/>
    </source>
</evidence>
<dbReference type="VEuPathDB" id="FungiDB:C5L36_0B11370"/>
<keyword evidence="1 4" id="KW-0378">Hydrolase</keyword>
<evidence type="ECO:0000256" key="3">
    <source>
        <dbReference type="ARBA" id="ARBA00023098"/>
    </source>
</evidence>
<sequence>MSEKVTVNDIPYPHGNPFESITKNLLLDNLAKINYDYIQNKYNKKSPFVKVKEYVASYFNQPDSETGELNRLYEDQENAIVYEDWLSISLMLDKSEGNDAWKETEESSLYDYRAVREQLDKLRKLKLERKYEEILYIIRTEWRRDFANINNERLYKKCHVGTKSLIREYIDECVSILKLLVSDECFLDDDFMLDILMESKRNYGRTAITMSGGGSFGLIGIGVFSTLLENELFPKIISGSSAGSIVSSIMCSKTSDELKHILRSLFDRNFQVFDLDSDNDSFYTHLSRLLKHGVWFDSKNLQATMKEFLGNMTFREAFNKTGSILNITVSSVSVHDQPTLLNYLTAPNVLIWSAVCASCSLPVVFASSTIYEKNLETGEIEEWSNPSLKFVDGSLKSDLPISRLSEMFNVNHTIACQVNPHISPLVKLSSECEDLISTSSSWSLKMLSYNLSNILTMEVVHYCDLLIELGILSNFATKIRQLFTQSYTGDITILPELKLDEQKLLLSNPTPTFLWECILKGARATWPSLSFIKDQNAVEFTMDKCIAVLKSRVVFEKRFSSSTALSIKKFEVTPPRIHKSQSIVSYTDLRRNSTDRARRETDASTRLFPKVPSSTYVAANGKNKRITKKHRDSNNPITTGRSFESFRQIKWKVNAEGTGVSPKKRQTRSFSFSQPHERRNSFKEEISR</sequence>
<comment type="caution">
    <text evidence="4">Lacks conserved residue(s) required for the propagation of feature annotation.</text>
</comment>
<dbReference type="GO" id="GO:0004806">
    <property type="term" value="F:triacylglycerol lipase activity"/>
    <property type="evidence" value="ECO:0007669"/>
    <property type="project" value="InterPro"/>
</dbReference>
<accession>A0A099P5Q5</accession>
<name>A0A099P5Q5_PICKU</name>